<proteinExistence type="predicted"/>
<evidence type="ECO:0000313" key="1">
    <source>
        <dbReference type="EMBL" id="RPF54027.1"/>
    </source>
</evidence>
<organism evidence="1 2">
    <name type="scientific">Aquisalibacillus elongatus</name>
    <dbReference type="NCBI Taxonomy" id="485577"/>
    <lineage>
        <taxon>Bacteria</taxon>
        <taxon>Bacillati</taxon>
        <taxon>Bacillota</taxon>
        <taxon>Bacilli</taxon>
        <taxon>Bacillales</taxon>
        <taxon>Bacillaceae</taxon>
        <taxon>Aquisalibacillus</taxon>
    </lineage>
</organism>
<protein>
    <submittedName>
        <fullName evidence="1">Camelysin</fullName>
    </submittedName>
</protein>
<dbReference type="InterPro" id="IPR022121">
    <property type="entry name" value="Peptidase_M73_camelysin"/>
</dbReference>
<dbReference type="AlphaFoldDB" id="A0A3N5B9I6"/>
<dbReference type="EMBL" id="RKRF01000008">
    <property type="protein sequence ID" value="RPF54027.1"/>
    <property type="molecule type" value="Genomic_DNA"/>
</dbReference>
<dbReference type="Proteomes" id="UP000276443">
    <property type="component" value="Unassembled WGS sequence"/>
</dbReference>
<comment type="caution">
    <text evidence="1">The sequence shown here is derived from an EMBL/GenBank/DDBJ whole genome shotgun (WGS) entry which is preliminary data.</text>
</comment>
<evidence type="ECO:0000313" key="2">
    <source>
        <dbReference type="Proteomes" id="UP000276443"/>
    </source>
</evidence>
<name>A0A3N5B9I6_9BACI</name>
<dbReference type="Pfam" id="PF12389">
    <property type="entry name" value="Peptidase_M73"/>
    <property type="match status" value="1"/>
</dbReference>
<gene>
    <name evidence="1" type="ORF">EDC24_1215</name>
</gene>
<accession>A0A3N5B9I6</accession>
<dbReference type="NCBIfam" id="TIGR04088">
    <property type="entry name" value="cognate_SipW"/>
    <property type="match status" value="1"/>
</dbReference>
<dbReference type="RefSeq" id="WP_170158478.1">
    <property type="nucleotide sequence ID" value="NZ_RKRF01000008.1"/>
</dbReference>
<sequence length="218" mass="23876">MDIKKKLGIGVLTGALGLSLVGGGTWAAFNDVEETTNVFAAGVLDLEIGEESTMDFSLDNLKPGDHWTETLVLRNNGTLDINQILTSIEVTGWEDVDALDLNSKVYDGAGNNKLSDFLKQFEVTVTDGDGNVFFDGTLNQLHGQSNIDITGTDTNTVGLSVNDNMTYQVDFKFKNVDETFDGSRFQVQNKYQDEQAEINVKFEATQMPGEEQSNGWAN</sequence>
<dbReference type="InterPro" id="IPR023833">
    <property type="entry name" value="Signal_pept_SipW-depend-type"/>
</dbReference>
<keyword evidence="2" id="KW-1185">Reference proteome</keyword>
<reference evidence="1 2" key="1">
    <citation type="submission" date="2018-11" db="EMBL/GenBank/DDBJ databases">
        <title>Genomic Encyclopedia of Type Strains, Phase IV (KMG-IV): sequencing the most valuable type-strain genomes for metagenomic binning, comparative biology and taxonomic classification.</title>
        <authorList>
            <person name="Goeker M."/>
        </authorList>
    </citation>
    <scope>NUCLEOTIDE SEQUENCE [LARGE SCALE GENOMIC DNA]</scope>
    <source>
        <strain evidence="1 2">DSM 18090</strain>
    </source>
</reference>